<dbReference type="Gene3D" id="3.20.20.100">
    <property type="entry name" value="NADP-dependent oxidoreductase domain"/>
    <property type="match status" value="1"/>
</dbReference>
<keyword evidence="2" id="KW-0521">NADP</keyword>
<dbReference type="Pfam" id="PF00248">
    <property type="entry name" value="Aldo_ket_red"/>
    <property type="match status" value="1"/>
</dbReference>
<dbReference type="InterPro" id="IPR020471">
    <property type="entry name" value="AKR"/>
</dbReference>
<dbReference type="PIRSF" id="PIRSF000097">
    <property type="entry name" value="AKR"/>
    <property type="match status" value="1"/>
</dbReference>
<dbReference type="PANTHER" id="PTHR11732">
    <property type="entry name" value="ALDO/KETO REDUCTASE"/>
    <property type="match status" value="1"/>
</dbReference>
<evidence type="ECO:0000256" key="4">
    <source>
        <dbReference type="PIRSR" id="PIRSR000097-2"/>
    </source>
</evidence>
<dbReference type="PROSITE" id="PS00062">
    <property type="entry name" value="ALDOKETO_REDUCTASE_2"/>
    <property type="match status" value="1"/>
</dbReference>
<sequence length="313" mass="34883">MPVLGLGLASPDTMVCKGSAPQDHIKAAVFTAIQIGYRAFDTASSYFTESVLGESLKEAFEKGVVARHEVFVTSKLWPTHCYPEDVVPALRKSLETVKLEYLDLYLIHLPIAFKKGTLFPNITSDDVVAMDIRGVWRAMEECVELGLTRAIGVSNFSANKIQDMLAFAKIPPAVNQVEMHPVCQQKKLREYCKSVNVHVSAWSPLGGPGTPWASLTSVLDNPIINQIANKHAKTAAQVALRWGIEQGVSIMCRSYNPARLLQNSQIFDWRLDEEDHEKMSSIPEGRSDVLKTLYVNPVSGYYKTVQELWSEWA</sequence>
<reference evidence="7" key="1">
    <citation type="submission" date="2015-02" db="EMBL/GenBank/DDBJ databases">
        <title>A transcriptome of Wollemia nobilis - a relic of Gondwana.</title>
        <authorList>
            <person name="Chia J.Y."/>
            <person name="Leong Y.S."/>
            <person name="Abdul Karim S."/>
            <person name="Wan Azmi N."/>
            <person name="Hercus R."/>
            <person name="Croft L."/>
        </authorList>
    </citation>
    <scope>NUCLEOTIDE SEQUENCE</scope>
    <source>
        <strain evidence="7">MaeBrown</strain>
        <tissue evidence="7">Leaf</tissue>
    </source>
</reference>
<dbReference type="SUPFAM" id="SSF51430">
    <property type="entry name" value="NAD(P)-linked oxidoreductase"/>
    <property type="match status" value="1"/>
</dbReference>
<dbReference type="PRINTS" id="PR00069">
    <property type="entry name" value="ALDKETRDTASE"/>
</dbReference>
<dbReference type="InterPro" id="IPR036812">
    <property type="entry name" value="NAD(P)_OxRdtase_dom_sf"/>
</dbReference>
<evidence type="ECO:0000256" key="2">
    <source>
        <dbReference type="ARBA" id="ARBA00022857"/>
    </source>
</evidence>
<feature type="site" description="Lowers pKa of active site Tyr" evidence="5">
    <location>
        <position position="75"/>
    </location>
</feature>
<evidence type="ECO:0000313" key="7">
    <source>
        <dbReference type="EMBL" id="JAG85994.1"/>
    </source>
</evidence>
<dbReference type="GO" id="GO:0016491">
    <property type="term" value="F:oxidoreductase activity"/>
    <property type="evidence" value="ECO:0007669"/>
    <property type="project" value="InterPro"/>
</dbReference>
<feature type="domain" description="NADP-dependent oxidoreductase" evidence="6">
    <location>
        <begin position="4"/>
        <end position="282"/>
    </location>
</feature>
<name>A0A0C9RR82_9CONI</name>
<feature type="active site" description="Proton donor" evidence="3">
    <location>
        <position position="46"/>
    </location>
</feature>
<evidence type="ECO:0000256" key="3">
    <source>
        <dbReference type="PIRSR" id="PIRSR000097-1"/>
    </source>
</evidence>
<feature type="binding site" evidence="4">
    <location>
        <position position="108"/>
    </location>
    <ligand>
        <name>substrate</name>
    </ligand>
</feature>
<evidence type="ECO:0000256" key="5">
    <source>
        <dbReference type="PIRSR" id="PIRSR000097-3"/>
    </source>
</evidence>
<dbReference type="PROSITE" id="PS00798">
    <property type="entry name" value="ALDOKETO_REDUCTASE_1"/>
    <property type="match status" value="1"/>
</dbReference>
<evidence type="ECO:0000256" key="1">
    <source>
        <dbReference type="ARBA" id="ARBA00007905"/>
    </source>
</evidence>
<dbReference type="AlphaFoldDB" id="A0A0C9RR82"/>
<evidence type="ECO:0000259" key="6">
    <source>
        <dbReference type="Pfam" id="PF00248"/>
    </source>
</evidence>
<dbReference type="InterPro" id="IPR018170">
    <property type="entry name" value="Aldo/ket_reductase_CS"/>
</dbReference>
<organism evidence="7">
    <name type="scientific">Wollemia nobilis</name>
    <dbReference type="NCBI Taxonomy" id="56998"/>
    <lineage>
        <taxon>Eukaryota</taxon>
        <taxon>Viridiplantae</taxon>
        <taxon>Streptophyta</taxon>
        <taxon>Embryophyta</taxon>
        <taxon>Tracheophyta</taxon>
        <taxon>Spermatophyta</taxon>
        <taxon>Pinopsida</taxon>
        <taxon>Pinidae</taxon>
        <taxon>Conifers II</taxon>
        <taxon>Araucariales</taxon>
        <taxon>Araucariaceae</taxon>
        <taxon>Wollemia</taxon>
    </lineage>
</organism>
<comment type="similarity">
    <text evidence="1">Belongs to the aldo/keto reductase family.</text>
</comment>
<proteinExistence type="inferred from homology"/>
<dbReference type="InterPro" id="IPR023210">
    <property type="entry name" value="NADP_OxRdtase_dom"/>
</dbReference>
<protein>
    <submittedName>
        <fullName evidence="7">TSA: Wollemia nobilis Ref_Wollemi_Transcript_20563_1431 transcribed RNA sequence</fullName>
    </submittedName>
</protein>
<dbReference type="EMBL" id="GCHU01020427">
    <property type="protein sequence ID" value="JAG85994.1"/>
    <property type="molecule type" value="Transcribed_RNA"/>
</dbReference>
<dbReference type="FunFam" id="3.20.20.100:FF:000013">
    <property type="entry name" value="NADPH-dependent codeinone reductase 1-1"/>
    <property type="match status" value="1"/>
</dbReference>
<accession>A0A0C9RR82</accession>